<gene>
    <name evidence="2" type="ORF">AMORRO_LOCUS15300</name>
</gene>
<comment type="caution">
    <text evidence="2">The sequence shown here is derived from an EMBL/GenBank/DDBJ whole genome shotgun (WGS) entry which is preliminary data.</text>
</comment>
<keyword evidence="3" id="KW-1185">Reference proteome</keyword>
<evidence type="ECO:0000313" key="2">
    <source>
        <dbReference type="EMBL" id="CAG8750231.1"/>
    </source>
</evidence>
<reference evidence="2" key="1">
    <citation type="submission" date="2021-06" db="EMBL/GenBank/DDBJ databases">
        <authorList>
            <person name="Kallberg Y."/>
            <person name="Tangrot J."/>
            <person name="Rosling A."/>
        </authorList>
    </citation>
    <scope>NUCLEOTIDE SEQUENCE</scope>
    <source>
        <strain evidence="2">CL551</strain>
    </source>
</reference>
<feature type="compositionally biased region" description="Polar residues" evidence="1">
    <location>
        <begin position="97"/>
        <end position="108"/>
    </location>
</feature>
<protein>
    <submittedName>
        <fullName evidence="2">1419_t:CDS:1</fullName>
    </submittedName>
</protein>
<organism evidence="2 3">
    <name type="scientific">Acaulospora morrowiae</name>
    <dbReference type="NCBI Taxonomy" id="94023"/>
    <lineage>
        <taxon>Eukaryota</taxon>
        <taxon>Fungi</taxon>
        <taxon>Fungi incertae sedis</taxon>
        <taxon>Mucoromycota</taxon>
        <taxon>Glomeromycotina</taxon>
        <taxon>Glomeromycetes</taxon>
        <taxon>Diversisporales</taxon>
        <taxon>Acaulosporaceae</taxon>
        <taxon>Acaulospora</taxon>
    </lineage>
</organism>
<evidence type="ECO:0000256" key="1">
    <source>
        <dbReference type="SAM" id="MobiDB-lite"/>
    </source>
</evidence>
<name>A0A9N9IVZ1_9GLOM</name>
<feature type="compositionally biased region" description="Polar residues" evidence="1">
    <location>
        <begin position="15"/>
        <end position="42"/>
    </location>
</feature>
<evidence type="ECO:0000313" key="3">
    <source>
        <dbReference type="Proteomes" id="UP000789342"/>
    </source>
</evidence>
<dbReference type="AlphaFoldDB" id="A0A9N9IVZ1"/>
<sequence length="178" mass="18953">MYTQPPPSSQQPTQRPISNQPQSQPLTSQPVSSSTPPIQQNFPGWRPVGGNAQPFRPPPPPQNVRPGFLPGQRPPQTVAAPGTGPMIQGQPQMIAAAQSQPPQVNTFPGSRPPMIQPSSSAYPQSTISSLPTRPPGPPGPMRPPQRLDVGNMDDIVNQVGNIEINPGPPSIQDQPQLD</sequence>
<dbReference type="EMBL" id="CAJVPV010035103">
    <property type="protein sequence ID" value="CAG8750231.1"/>
    <property type="molecule type" value="Genomic_DNA"/>
</dbReference>
<feature type="region of interest" description="Disordered" evidence="1">
    <location>
        <begin position="159"/>
        <end position="178"/>
    </location>
</feature>
<feature type="region of interest" description="Disordered" evidence="1">
    <location>
        <begin position="1"/>
        <end position="149"/>
    </location>
</feature>
<accession>A0A9N9IVZ1</accession>
<feature type="compositionally biased region" description="Pro residues" evidence="1">
    <location>
        <begin position="132"/>
        <end position="143"/>
    </location>
</feature>
<feature type="compositionally biased region" description="Polar residues" evidence="1">
    <location>
        <begin position="116"/>
        <end position="130"/>
    </location>
</feature>
<feature type="non-terminal residue" evidence="2">
    <location>
        <position position="178"/>
    </location>
</feature>
<proteinExistence type="predicted"/>
<dbReference type="Proteomes" id="UP000789342">
    <property type="component" value="Unassembled WGS sequence"/>
</dbReference>